<evidence type="ECO:0000313" key="20">
    <source>
        <dbReference type="Proteomes" id="UP000799428"/>
    </source>
</evidence>
<dbReference type="InterPro" id="IPR035965">
    <property type="entry name" value="PAS-like_dom_sf"/>
</dbReference>
<keyword evidence="5" id="KW-0479">Metal-binding</keyword>
<evidence type="ECO:0000256" key="6">
    <source>
        <dbReference type="ARBA" id="ARBA00022737"/>
    </source>
</evidence>
<dbReference type="FunFam" id="3.30.450.20:FF:000063">
    <property type="entry name" value="White collar 1 protein"/>
    <property type="match status" value="1"/>
</dbReference>
<name>A0A6G1JQ80_9PLEO</name>
<feature type="compositionally biased region" description="Polar residues" evidence="16">
    <location>
        <begin position="246"/>
        <end position="264"/>
    </location>
</feature>
<protein>
    <submittedName>
        <fullName evidence="19">Blue light regulator 1</fullName>
    </submittedName>
</protein>
<evidence type="ECO:0000256" key="1">
    <source>
        <dbReference type="ARBA" id="ARBA00022543"/>
    </source>
</evidence>
<dbReference type="Gene3D" id="3.30.450.20">
    <property type="entry name" value="PAS domain"/>
    <property type="match status" value="3"/>
</dbReference>
<dbReference type="PROSITE" id="PS50114">
    <property type="entry name" value="GATA_ZN_FINGER_2"/>
    <property type="match status" value="1"/>
</dbReference>
<dbReference type="FunFam" id="3.30.450.20:FF:000087">
    <property type="entry name" value="White collar 1 protein"/>
    <property type="match status" value="1"/>
</dbReference>
<organism evidence="19 20">
    <name type="scientific">Pleomassaria siparia CBS 279.74</name>
    <dbReference type="NCBI Taxonomy" id="1314801"/>
    <lineage>
        <taxon>Eukaryota</taxon>
        <taxon>Fungi</taxon>
        <taxon>Dikarya</taxon>
        <taxon>Ascomycota</taxon>
        <taxon>Pezizomycotina</taxon>
        <taxon>Dothideomycetes</taxon>
        <taxon>Pleosporomycetidae</taxon>
        <taxon>Pleosporales</taxon>
        <taxon>Pleomassariaceae</taxon>
        <taxon>Pleomassaria</taxon>
    </lineage>
</organism>
<feature type="domain" description="PAS" evidence="17">
    <location>
        <begin position="655"/>
        <end position="707"/>
    </location>
</feature>
<feature type="region of interest" description="Disordered" evidence="16">
    <location>
        <begin position="1"/>
        <end position="22"/>
    </location>
</feature>
<proteinExistence type="predicted"/>
<keyword evidence="7 15" id="KW-0863">Zinc-finger</keyword>
<feature type="domain" description="GATA-type" evidence="18">
    <location>
        <begin position="890"/>
        <end position="919"/>
    </location>
</feature>
<dbReference type="SMART" id="SM00401">
    <property type="entry name" value="ZnF_GATA"/>
    <property type="match status" value="1"/>
</dbReference>
<keyword evidence="3" id="KW-0285">Flavoprotein</keyword>
<feature type="compositionally biased region" description="Polar residues" evidence="16">
    <location>
        <begin position="227"/>
        <end position="238"/>
    </location>
</feature>
<dbReference type="PANTHER" id="PTHR47429:SF7">
    <property type="entry name" value="GATA-FACTOR"/>
    <property type="match status" value="1"/>
</dbReference>
<dbReference type="InterPro" id="IPR013655">
    <property type="entry name" value="PAS_fold_3"/>
</dbReference>
<evidence type="ECO:0000256" key="2">
    <source>
        <dbReference type="ARBA" id="ARBA00022606"/>
    </source>
</evidence>
<keyword evidence="20" id="KW-1185">Reference proteome</keyword>
<evidence type="ECO:0000256" key="7">
    <source>
        <dbReference type="ARBA" id="ARBA00022771"/>
    </source>
</evidence>
<evidence type="ECO:0000256" key="11">
    <source>
        <dbReference type="ARBA" id="ARBA00023125"/>
    </source>
</evidence>
<keyword evidence="13" id="KW-0804">Transcription</keyword>
<keyword evidence="10" id="KW-0805">Transcription regulation</keyword>
<feature type="domain" description="PAS" evidence="17">
    <location>
        <begin position="347"/>
        <end position="372"/>
    </location>
</feature>
<dbReference type="SUPFAM" id="SSF55785">
    <property type="entry name" value="PYP-like sensor domain (PAS domain)"/>
    <property type="match status" value="3"/>
</dbReference>
<dbReference type="GO" id="GO:0009881">
    <property type="term" value="F:photoreceptor activity"/>
    <property type="evidence" value="ECO:0007669"/>
    <property type="project" value="UniProtKB-KW"/>
</dbReference>
<dbReference type="InterPro" id="IPR013088">
    <property type="entry name" value="Znf_NHR/GATA"/>
</dbReference>
<evidence type="ECO:0000256" key="3">
    <source>
        <dbReference type="ARBA" id="ARBA00022630"/>
    </source>
</evidence>
<dbReference type="AlphaFoldDB" id="A0A6G1JQ80"/>
<evidence type="ECO:0000256" key="4">
    <source>
        <dbReference type="ARBA" id="ARBA00022643"/>
    </source>
</evidence>
<feature type="domain" description="PAS" evidence="17">
    <location>
        <begin position="525"/>
        <end position="588"/>
    </location>
</feature>
<sequence length="1013" mass="111597">MIDMSGDGINHYDMGPGQSLDDIVSQNEKANRRRSMPVYAQGSTQIGSPETRRMSMMTFGEHGSGSLDHFQFSISSDANMEGLMRGDSSYSQNPRNTQNIRLSSADLSVNTEMSNHNPQYSNMPNPASAYASPLDPSVSMDMNSPYPNGMSIPLDMHEALGMMPSDINMFSNSQFSNSIMDSPASPEYISPQPAPQSDPKAANLHTSDQFRNSSLSTTPDPRPSVPSRATSRDQSSAPPASRPISERQSSTQSIAPTDSGALPSQQEISAEALGQIKFPWRTPPGGFPSTMHSKPHVTTSYKNAYSSTGFDMLGVLMRVATRPNPMIDIGSVDLSCAFVVCDAQTPDNPIVYCSENFERLTGYSKHMILGRNCRFLQSPDGKVEPGIKRTYVDDDSVYYLKNMIFTSAEAQISLINYRRGGQPFMNLLTMIPISWESTGPVKFYVGFQVDLVEQPGSMTNKNADGSFRVNYQRGLSMPSFIFNDVLKPQPEQGQTISKDEVSNVLASYGSTGDSEITRRLWDKVLLENTDDVVHVLSLKGLFLYLSPSSNRILEYDPSELVGTALSSVCHPSDIVPVTRELKETSSGSSVNVVFRIRRKKSGYMWFEGHGSLHTEQGKGRKCIILVGRERPVYTLSKSIVRASGGIGDNELWTKMSTSGMFLYVSSNVRQLLDRQPEELVGTSIQALMRQDSKQNFGRVLEITRGGKKGEVKHEMINKRGQVLQAFTTMYPGDATEGQKPTFIVGQTRFLRFQRSGSSQRPALYATKDRMSGDSHSPMPSVHSETSSMHQGAYSALGTPLPNVLEADLQPTESSATTFAGQNGLAIGHQDHSLASDDNVFDELKTTRSTSWQYELRQMEKRNRYLAEEVQSLLASKKKRKRRKGAGQLQKDCANCHTRTTPEWRRGPSGNRDLCNSCGLRWAKQNGRVSPRHSSQHSQSDKSKHSASPRHNQTILPNVGSENDTQAGVSSMQRTPQQASIDSHAAKVARMEMGPSAGFTGGIPTKIDECVEPE</sequence>
<keyword evidence="11" id="KW-0238">DNA-binding</keyword>
<dbReference type="OrthoDB" id="447251at2759"/>
<dbReference type="Proteomes" id="UP000799428">
    <property type="component" value="Unassembled WGS sequence"/>
</dbReference>
<dbReference type="Pfam" id="PF13426">
    <property type="entry name" value="PAS_9"/>
    <property type="match status" value="2"/>
</dbReference>
<evidence type="ECO:0000259" key="17">
    <source>
        <dbReference type="PROSITE" id="PS50112"/>
    </source>
</evidence>
<accession>A0A6G1JQ80</accession>
<keyword evidence="4" id="KW-0288">FMN</keyword>
<dbReference type="PROSITE" id="PS50112">
    <property type="entry name" value="PAS"/>
    <property type="match status" value="3"/>
</dbReference>
<evidence type="ECO:0000256" key="16">
    <source>
        <dbReference type="SAM" id="MobiDB-lite"/>
    </source>
</evidence>
<dbReference type="SMART" id="SM00091">
    <property type="entry name" value="PAS"/>
    <property type="match status" value="3"/>
</dbReference>
<dbReference type="Gene3D" id="3.30.50.10">
    <property type="entry name" value="Erythroid Transcription Factor GATA-1, subunit A"/>
    <property type="match status" value="1"/>
</dbReference>
<dbReference type="InterPro" id="IPR001610">
    <property type="entry name" value="PAC"/>
</dbReference>
<dbReference type="GO" id="GO:0006355">
    <property type="term" value="P:regulation of DNA-templated transcription"/>
    <property type="evidence" value="ECO:0007669"/>
    <property type="project" value="InterPro"/>
</dbReference>
<gene>
    <name evidence="19" type="ORF">K504DRAFT_394034</name>
</gene>
<dbReference type="GO" id="GO:0008270">
    <property type="term" value="F:zinc ion binding"/>
    <property type="evidence" value="ECO:0007669"/>
    <property type="project" value="UniProtKB-KW"/>
</dbReference>
<dbReference type="SMART" id="SM00086">
    <property type="entry name" value="PAC"/>
    <property type="match status" value="2"/>
</dbReference>
<feature type="compositionally biased region" description="Polar residues" evidence="16">
    <location>
        <begin position="204"/>
        <end position="219"/>
    </location>
</feature>
<keyword evidence="6" id="KW-0677">Repeat</keyword>
<evidence type="ECO:0000313" key="19">
    <source>
        <dbReference type="EMBL" id="KAF2702660.1"/>
    </source>
</evidence>
<evidence type="ECO:0000256" key="12">
    <source>
        <dbReference type="ARBA" id="ARBA00023159"/>
    </source>
</evidence>
<feature type="compositionally biased region" description="Polar residues" evidence="16">
    <location>
        <begin position="948"/>
        <end position="980"/>
    </location>
</feature>
<dbReference type="NCBIfam" id="TIGR00229">
    <property type="entry name" value="sensory_box"/>
    <property type="match status" value="1"/>
</dbReference>
<dbReference type="CDD" id="cd00202">
    <property type="entry name" value="ZnF_GATA"/>
    <property type="match status" value="1"/>
</dbReference>
<evidence type="ECO:0000256" key="13">
    <source>
        <dbReference type="ARBA" id="ARBA00023163"/>
    </source>
</evidence>
<dbReference type="GO" id="GO:0043565">
    <property type="term" value="F:sequence-specific DNA binding"/>
    <property type="evidence" value="ECO:0007669"/>
    <property type="project" value="InterPro"/>
</dbReference>
<dbReference type="PANTHER" id="PTHR47429">
    <property type="entry name" value="PROTEIN TWIN LOV 1"/>
    <property type="match status" value="1"/>
</dbReference>
<keyword evidence="14" id="KW-0675">Receptor</keyword>
<evidence type="ECO:0000256" key="10">
    <source>
        <dbReference type="ARBA" id="ARBA00023015"/>
    </source>
</evidence>
<reference evidence="19" key="1">
    <citation type="journal article" date="2020" name="Stud. Mycol.">
        <title>101 Dothideomycetes genomes: a test case for predicting lifestyles and emergence of pathogens.</title>
        <authorList>
            <person name="Haridas S."/>
            <person name="Albert R."/>
            <person name="Binder M."/>
            <person name="Bloem J."/>
            <person name="Labutti K."/>
            <person name="Salamov A."/>
            <person name="Andreopoulos B."/>
            <person name="Baker S."/>
            <person name="Barry K."/>
            <person name="Bills G."/>
            <person name="Bluhm B."/>
            <person name="Cannon C."/>
            <person name="Castanera R."/>
            <person name="Culley D."/>
            <person name="Daum C."/>
            <person name="Ezra D."/>
            <person name="Gonzalez J."/>
            <person name="Henrissat B."/>
            <person name="Kuo A."/>
            <person name="Liang C."/>
            <person name="Lipzen A."/>
            <person name="Lutzoni F."/>
            <person name="Magnuson J."/>
            <person name="Mondo S."/>
            <person name="Nolan M."/>
            <person name="Ohm R."/>
            <person name="Pangilinan J."/>
            <person name="Park H.-J."/>
            <person name="Ramirez L."/>
            <person name="Alfaro M."/>
            <person name="Sun H."/>
            <person name="Tritt A."/>
            <person name="Yoshinaga Y."/>
            <person name="Zwiers L.-H."/>
            <person name="Turgeon B."/>
            <person name="Goodwin S."/>
            <person name="Spatafora J."/>
            <person name="Crous P."/>
            <person name="Grigoriev I."/>
        </authorList>
    </citation>
    <scope>NUCLEOTIDE SEQUENCE</scope>
    <source>
        <strain evidence="19">CBS 279.74</strain>
    </source>
</reference>
<evidence type="ECO:0000256" key="8">
    <source>
        <dbReference type="ARBA" id="ARBA00022833"/>
    </source>
</evidence>
<keyword evidence="12" id="KW-0010">Activator</keyword>
<dbReference type="CDD" id="cd00130">
    <property type="entry name" value="PAS"/>
    <property type="match status" value="3"/>
</dbReference>
<evidence type="ECO:0000259" key="18">
    <source>
        <dbReference type="PROSITE" id="PS50114"/>
    </source>
</evidence>
<dbReference type="FunFam" id="3.30.50.10:FF:000065">
    <property type="entry name" value="GATA transcription factor LreA"/>
    <property type="match status" value="1"/>
</dbReference>
<dbReference type="InterPro" id="IPR000679">
    <property type="entry name" value="Znf_GATA"/>
</dbReference>
<evidence type="ECO:0000256" key="9">
    <source>
        <dbReference type="ARBA" id="ARBA00022991"/>
    </source>
</evidence>
<keyword evidence="8" id="KW-0862">Zinc</keyword>
<dbReference type="Pfam" id="PF00320">
    <property type="entry name" value="GATA"/>
    <property type="match status" value="1"/>
</dbReference>
<dbReference type="SUPFAM" id="SSF57716">
    <property type="entry name" value="Glucocorticoid receptor-like (DNA-binding domain)"/>
    <property type="match status" value="1"/>
</dbReference>
<feature type="region of interest" description="Disordered" evidence="16">
    <location>
        <begin position="174"/>
        <end position="264"/>
    </location>
</feature>
<dbReference type="InterPro" id="IPR000014">
    <property type="entry name" value="PAS"/>
</dbReference>
<dbReference type="GO" id="GO:0005634">
    <property type="term" value="C:nucleus"/>
    <property type="evidence" value="ECO:0007669"/>
    <property type="project" value="TreeGrafter"/>
</dbReference>
<evidence type="ECO:0000256" key="15">
    <source>
        <dbReference type="PROSITE-ProRule" id="PRU00094"/>
    </source>
</evidence>
<keyword evidence="1" id="KW-0600">Photoreceptor protein</keyword>
<dbReference type="FunFam" id="3.30.450.20:FF:000064">
    <property type="entry name" value="Vivid PAS protein VVD"/>
    <property type="match status" value="1"/>
</dbReference>
<keyword evidence="9" id="KW-0157">Chromophore</keyword>
<keyword evidence="2" id="KW-0716">Sensory transduction</keyword>
<evidence type="ECO:0000256" key="5">
    <source>
        <dbReference type="ARBA" id="ARBA00022723"/>
    </source>
</evidence>
<feature type="region of interest" description="Disordered" evidence="16">
    <location>
        <begin position="925"/>
        <end position="1013"/>
    </location>
</feature>
<dbReference type="Pfam" id="PF08447">
    <property type="entry name" value="PAS_3"/>
    <property type="match status" value="1"/>
</dbReference>
<dbReference type="PROSITE" id="PS00344">
    <property type="entry name" value="GATA_ZN_FINGER_1"/>
    <property type="match status" value="1"/>
</dbReference>
<dbReference type="EMBL" id="MU005794">
    <property type="protein sequence ID" value="KAF2702660.1"/>
    <property type="molecule type" value="Genomic_DNA"/>
</dbReference>
<evidence type="ECO:0000256" key="14">
    <source>
        <dbReference type="ARBA" id="ARBA00023170"/>
    </source>
</evidence>